<evidence type="ECO:0000313" key="1">
    <source>
        <dbReference type="EMBL" id="AZK48793.1"/>
    </source>
</evidence>
<name>A0A3S8S0Q0_9BACL</name>
<reference evidence="1 2" key="1">
    <citation type="submission" date="2018-11" db="EMBL/GenBank/DDBJ databases">
        <title>Genome sequencing of Paenibacillus lentus DSM25539(T).</title>
        <authorList>
            <person name="Kook J.-K."/>
            <person name="Park S.-N."/>
            <person name="Lim Y.K."/>
        </authorList>
    </citation>
    <scope>NUCLEOTIDE SEQUENCE [LARGE SCALE GENOMIC DNA]</scope>
    <source>
        <strain evidence="1 2">DSM 25539</strain>
    </source>
</reference>
<dbReference type="Proteomes" id="UP000273145">
    <property type="component" value="Chromosome"/>
</dbReference>
<dbReference type="RefSeq" id="WP_125084938.1">
    <property type="nucleotide sequence ID" value="NZ_CP034248.1"/>
</dbReference>
<keyword evidence="2" id="KW-1185">Reference proteome</keyword>
<dbReference type="AlphaFoldDB" id="A0A3S8S0Q0"/>
<organism evidence="1 2">
    <name type="scientific">Paenibacillus lentus</name>
    <dbReference type="NCBI Taxonomy" id="1338368"/>
    <lineage>
        <taxon>Bacteria</taxon>
        <taxon>Bacillati</taxon>
        <taxon>Bacillota</taxon>
        <taxon>Bacilli</taxon>
        <taxon>Bacillales</taxon>
        <taxon>Paenibacillaceae</taxon>
        <taxon>Paenibacillus</taxon>
    </lineage>
</organism>
<dbReference type="KEGG" id="plen:EIM92_00005"/>
<protein>
    <submittedName>
        <fullName evidence="1">Uncharacterized protein</fullName>
    </submittedName>
</protein>
<dbReference type="OrthoDB" id="1862458at2"/>
<proteinExistence type="predicted"/>
<sequence length="66" mass="7694">MASKKKEVKEVVEAPEKAKFTKSQLISSKRYTHRKDLLNMLLKDDTVYDFDEVEGLIDDFMKGKVK</sequence>
<evidence type="ECO:0000313" key="2">
    <source>
        <dbReference type="Proteomes" id="UP000273145"/>
    </source>
</evidence>
<gene>
    <name evidence="1" type="ORF">EIM92_00005</name>
</gene>
<dbReference type="EMBL" id="CP034248">
    <property type="protein sequence ID" value="AZK48793.1"/>
    <property type="molecule type" value="Genomic_DNA"/>
</dbReference>
<accession>A0A3S8S0Q0</accession>